<evidence type="ECO:0000256" key="6">
    <source>
        <dbReference type="ARBA" id="ARBA00018529"/>
    </source>
</evidence>
<dbReference type="InterPro" id="IPR045838">
    <property type="entry name" value="DEPDC5_CTD"/>
</dbReference>
<feature type="compositionally biased region" description="Basic and acidic residues" evidence="13">
    <location>
        <begin position="475"/>
        <end position="500"/>
    </location>
</feature>
<comment type="subcellular location">
    <subcellularLocation>
        <location evidence="1">Vacuole membrane</location>
        <topology evidence="1">Peripheral membrane protein</topology>
    </subcellularLocation>
</comment>
<evidence type="ECO:0000256" key="7">
    <source>
        <dbReference type="ARBA" id="ARBA00021881"/>
    </source>
</evidence>
<dbReference type="SMART" id="SM00049">
    <property type="entry name" value="DEP"/>
    <property type="match status" value="1"/>
</dbReference>
<dbReference type="Pfam" id="PF00258">
    <property type="entry name" value="Flavodoxin_1"/>
    <property type="match status" value="1"/>
</dbReference>
<keyword evidence="10" id="KW-0408">Iron</keyword>
<dbReference type="Pfam" id="PF12257">
    <property type="entry name" value="IML1"/>
    <property type="match status" value="1"/>
</dbReference>
<dbReference type="InterPro" id="IPR000591">
    <property type="entry name" value="DEP_dom"/>
</dbReference>
<dbReference type="InterPro" id="IPR048255">
    <property type="entry name" value="IML1_N"/>
</dbReference>
<feature type="compositionally biased region" description="Polar residues" evidence="13">
    <location>
        <begin position="501"/>
        <end position="512"/>
    </location>
</feature>
<dbReference type="EMBL" id="JAAABM010000020">
    <property type="protein sequence ID" value="KAF7671736.1"/>
    <property type="molecule type" value="Genomic_DNA"/>
</dbReference>
<feature type="compositionally biased region" description="Basic and acidic residues" evidence="13">
    <location>
        <begin position="1699"/>
        <end position="1717"/>
    </location>
</feature>
<dbReference type="SFLD" id="SFLDS00029">
    <property type="entry name" value="Radical_SAM"/>
    <property type="match status" value="1"/>
</dbReference>
<dbReference type="PANTHER" id="PTHR13179:SF8">
    <property type="entry name" value="GATOR COMPLEX PROTEIN DEPDC5"/>
    <property type="match status" value="1"/>
</dbReference>
<feature type="region of interest" description="Disordered" evidence="13">
    <location>
        <begin position="1440"/>
        <end position="1506"/>
    </location>
</feature>
<dbReference type="PANTHER" id="PTHR13179">
    <property type="entry name" value="DEP DOMAIN CONTAINING PROTEIN 5"/>
    <property type="match status" value="1"/>
</dbReference>
<reference evidence="17" key="1">
    <citation type="submission" date="2020-01" db="EMBL/GenBank/DDBJ databases">
        <authorList>
            <person name="Feng Z.H.Z."/>
        </authorList>
    </citation>
    <scope>NUCLEOTIDE SEQUENCE</scope>
    <source>
        <strain evidence="17">CBS107.38</strain>
    </source>
</reference>
<keyword evidence="8" id="KW-0949">S-adenosyl-L-methionine</keyword>
<dbReference type="PROSITE" id="PS50902">
    <property type="entry name" value="FLAVODOXIN_LIKE"/>
    <property type="match status" value="1"/>
</dbReference>
<dbReference type="InterPro" id="IPR027244">
    <property type="entry name" value="IML1"/>
</dbReference>
<feature type="domain" description="Flavodoxin-like" evidence="15">
    <location>
        <begin position="2072"/>
        <end position="2240"/>
    </location>
</feature>
<dbReference type="GO" id="GO:0046872">
    <property type="term" value="F:metal ion binding"/>
    <property type="evidence" value="ECO:0007669"/>
    <property type="project" value="UniProtKB-KW"/>
</dbReference>
<feature type="region of interest" description="Disordered" evidence="13">
    <location>
        <begin position="1699"/>
        <end position="1749"/>
    </location>
</feature>
<dbReference type="GO" id="GO:0010508">
    <property type="term" value="P:positive regulation of autophagy"/>
    <property type="evidence" value="ECO:0007669"/>
    <property type="project" value="TreeGrafter"/>
</dbReference>
<dbReference type="UniPathway" id="UPA00375"/>
<evidence type="ECO:0000256" key="3">
    <source>
        <dbReference type="ARBA" id="ARBA00005643"/>
    </source>
</evidence>
<feature type="compositionally biased region" description="Basic and acidic residues" evidence="13">
    <location>
        <begin position="1492"/>
        <end position="1501"/>
    </location>
</feature>
<evidence type="ECO:0000256" key="11">
    <source>
        <dbReference type="ARBA" id="ARBA00023014"/>
    </source>
</evidence>
<dbReference type="Gene3D" id="1.10.10.10">
    <property type="entry name" value="Winged helix-like DNA-binding domain superfamily/Winged helix DNA-binding domain"/>
    <property type="match status" value="1"/>
</dbReference>
<dbReference type="Pfam" id="PF04055">
    <property type="entry name" value="Radical_SAM"/>
    <property type="match status" value="1"/>
</dbReference>
<reference evidence="17" key="2">
    <citation type="submission" date="2020-08" db="EMBL/GenBank/DDBJ databases">
        <title>Draft Genome Sequence of Cumin Blight Pathogen Alternaria burnsii.</title>
        <authorList>
            <person name="Feng Z."/>
        </authorList>
    </citation>
    <scope>NUCLEOTIDE SEQUENCE</scope>
    <source>
        <strain evidence="17">CBS107.38</strain>
    </source>
</reference>
<dbReference type="GO" id="GO:0035556">
    <property type="term" value="P:intracellular signal transduction"/>
    <property type="evidence" value="ECO:0007669"/>
    <property type="project" value="InterPro"/>
</dbReference>
<feature type="compositionally biased region" description="Polar residues" evidence="13">
    <location>
        <begin position="1718"/>
        <end position="1727"/>
    </location>
</feature>
<comment type="similarity">
    <text evidence="3">Belongs to the IML1 family.</text>
</comment>
<evidence type="ECO:0000313" key="18">
    <source>
        <dbReference type="Proteomes" id="UP000596902"/>
    </source>
</evidence>
<evidence type="ECO:0000256" key="5">
    <source>
        <dbReference type="ARBA" id="ARBA00012821"/>
    </source>
</evidence>
<dbReference type="InterPro" id="IPR058240">
    <property type="entry name" value="rSAM_sf"/>
</dbReference>
<feature type="region of interest" description="Disordered" evidence="13">
    <location>
        <begin position="474"/>
        <end position="512"/>
    </location>
</feature>
<evidence type="ECO:0000259" key="14">
    <source>
        <dbReference type="PROSITE" id="PS50186"/>
    </source>
</evidence>
<dbReference type="CDD" id="cd01335">
    <property type="entry name" value="Radical_SAM"/>
    <property type="match status" value="1"/>
</dbReference>
<dbReference type="Pfam" id="PF19418">
    <property type="entry name" value="DEPDC5_CTD"/>
    <property type="match status" value="1"/>
</dbReference>
<dbReference type="GO" id="GO:0010181">
    <property type="term" value="F:FMN binding"/>
    <property type="evidence" value="ECO:0007669"/>
    <property type="project" value="InterPro"/>
</dbReference>
<evidence type="ECO:0000256" key="2">
    <source>
        <dbReference type="ARBA" id="ARBA00004797"/>
    </source>
</evidence>
<dbReference type="GO" id="GO:0005096">
    <property type="term" value="F:GTPase activator activity"/>
    <property type="evidence" value="ECO:0007669"/>
    <property type="project" value="InterPro"/>
</dbReference>
<feature type="compositionally biased region" description="Acidic residues" evidence="13">
    <location>
        <begin position="2263"/>
        <end position="2272"/>
    </location>
</feature>
<sequence length="2724" mass="304467">MSKSASIPQSARVQKVCTLWTHDDNFSRDEIVFNGEKFPELPTSAGALLQIVAIHTDNAVRDFYTESKVDTLHNDANGDSHSKRHRRDSITITIDENGSTIPEGRYVDADKAYVFVPKALPATMESKYPNLQVSISERIAKVFGFRNRMQVVVTEADEDAHEAHHVEIVFRDEYLARADMWRMAIAELSKRTVYRGQRLLFMGTIKATIKHIYINGQSVHSGYFSPKSKPIFRSESARYTLFIQMSREMWDFDTEGAGEIMFNKVVSGFLPDLFKRWLRINARHLVTIILFTRMQYDGELLADRPEGTTSNTYADSHSGTFRDYYRVVVSDMASGDWINILYQLKKEFRMFLREVSLVRKPVKHVNEETGSEDPATDVVVAGRPSSASQGNILEAINLAAAQFAKDYIDRDLVRTGISVIVVTPGTGVFEVDYNMLKLTTDTLIGSGIGIDLVCLSPMPLHSVPLFKYQTPRSVSDLKAEHDREQHASPRMSRTEEDKTPRQSQPDFGSMSRASTVRHIPMDVSTDSSDGWRFAMPYWVDVSFWSGTSEEILELTKPRKADKIVKKSRKKGRIFSLRCRLYELQMMGVMENEVGDIAIPYLEEDPMYPHHLRGLFEPNGEGLQIAPATKPPAAAAGSYSSRGDKEFNEDQLDETRAAQKAWMEAYDGGVFSPLIERHSALDQLQARKRRLSDEITSGSPDLSRSLRLSSSFRSTGPSFGKTARPPSDTNFPQLMRERSKDIESQSPRGSTSRMPNLKSEAVPRADVLRRQNNMTRDNASAGRPTVHKRGGSGDSQDHRQTVNSTQRHPPAPATSRGSSPRRTGLLPTSVGTPAPAKQDLKSRPSNWFLRQMSFGGKAAPAKPTLGDATIDISQGKVKPAMLTVEKNQKGAIAERLASTRHTSTGKPSQPIAIKPASRAGPTSAESLASDRASRSIETVRVARSDRSNVPSQPGSVVRDPGSTFLLAGARGAGEHGGPKPDLSSSGGGREAPRTLSPTSAIAPWAVLVNPCNPKKNIISSKNQYRRWHHVFPRTLRTGTVKWRSLCSPAAVPLTHEWFPSVDQIASEYNESPYKITQNEDDDILEAPKSRESLIKELIAFRLSHGFQIIVGSSVAEFSGRQEKTLASILDPEYMSSDGDTVFMSVGNSIHQLVCVAGGEVEVRRYNRKPTTALESSAGIDTPFSYKPFIRTAFEDTYDPREVVLRPPRREYNWNIIDTFLAGYHDEFSEILRFWRARFVLIPVDIPAMHRRPLPMQDSPEEIRLEGIRKLTQLWQKFRYIPPEERYLQPASTLKQKDPNPLAIEYHTRDPSAVVAAGPDHSLLNDTDSEFQTSIFSDAEKYHTSSIDIKKLAEDLQGEKGIQMLDRRWHLKLHYNCFLGFDLTNWLLSNFKDIETRDEAVDFGNELMKKGLFQHVQGRHHFRDGNFFFQIAAEHRAPRVESRTGWFGMRKTDKSVPSTPLAEAPRTSPLLSKHTKSRPDTADSSSNSSGSLEEGEKTPTRGEPHKRKVVMSRVMRYDVDPRKRSYRPEIISLHYDRLHNPDNCYHIRIDWMNVTAKLIEDAIVTWATSVEKYGLKLVEVPIAEVADIVDNHPFRSPYVVKLALQPPQAQPEAMWDSTSFSPQYPKTDKFAYHKLLLRRLNFVLDMEAASAFPPDVEVTYSWGMPDYKYTQFIHKSGGLLAQISDDGNLLLLANRLAHNRAKDHSRIRPVDPYEHKKATTDGSQSSRLPSTPAVERGNPHRSPFASPLARPVQDSSLLHTALTFHDPRSAATTPAAASSVPLTPEQVKDEVEAFCSNASLLSAFYAEAFRHAPSPSPRILPIGEDKIPSLGLPPAISIRDASPATGGWTLSSTFGGPGGIAGRRQGSEGSMYSMGKRGSVVEGMERAPRRQNSQGSAGTGTKWLLATGMHSNPTNGPHASGLPKVRTQTRRRRNVESSAMALLELLEPLPAELLFIWHQHRLPILLAALVVATVVRLAIYSRDRREKLSVSPAPSSPVPVEEKPTVQLKPEWLPEYTTLNSSELNVDNHVDDDTMAVAAAAKVKKGPKMVKGRKTPKKLVAPATFNHQTDRIQPLVFFQSLSGTTERFAKQFARILTEWTRGCDQSKSFLEPQTLDISYIEHDDYFVSPPRGDANVKYFYIILVPTYNIDTVLDVFVESLQETHNDFRIDTAPLSGLVGYTVFGFGDREGWPTEEEGFCSQSREVDKWMARLTGRKRAYPLGMADVKSEAEERLQDWRVGVQDALVEIAQGRGLGEGVPGSGDAIESDEEDVAEDNGQSTRVDDVEDLGSMVNSSAGPIPVDFTTYKKSPAKSQSLQAPKEMVPTTSPTYAALTKQGYSIIGSHSGVKICRWTKSALRGRGSCYKYSFYGIASHLCMEATPSLSCSNKCVFCWRHGTNPVGTTWRWITDAPDMIFDGITTAHYKKIKMMKGVPGVRAERFSEAMRIRHCALSLVGEPIFYPHINELLGIMHSNRISTFLVCNAQHPAQLASLIPVTQLYVSIDASNKDSLRKIDRPLHRDFWERFCACLDILRNRRFEQRTVFRLTLVKGFNMAEEVRGYADLVERALPGFVEVKGVTYCGTSAAGSAGLTMENVPFYEEVAEFVTELEKELNSRGLTYGIGAEHAHSCCILLADRTRFKRNDRWATRIDFERFFDLYEGKVEGTRVEDGKVAGWRPEDYVGEETPEWALWGNGGFDPRDARVYRKGKGPKVSEEGGKATAAALEF</sequence>
<evidence type="ECO:0000259" key="15">
    <source>
        <dbReference type="PROSITE" id="PS50902"/>
    </source>
</evidence>
<dbReference type="PROSITE" id="PS50186">
    <property type="entry name" value="DEP"/>
    <property type="match status" value="1"/>
</dbReference>
<gene>
    <name evidence="17" type="ORF">GT037_010258</name>
</gene>
<feature type="region of interest" description="Disordered" evidence="13">
    <location>
        <begin position="623"/>
        <end position="649"/>
    </location>
</feature>
<evidence type="ECO:0000256" key="9">
    <source>
        <dbReference type="ARBA" id="ARBA00022723"/>
    </source>
</evidence>
<dbReference type="GO" id="GO:0008033">
    <property type="term" value="P:tRNA processing"/>
    <property type="evidence" value="ECO:0007669"/>
    <property type="project" value="InterPro"/>
</dbReference>
<dbReference type="CDD" id="cd04449">
    <property type="entry name" value="DEP_DEPDC5-like"/>
    <property type="match status" value="1"/>
</dbReference>
<dbReference type="GO" id="GO:0005774">
    <property type="term" value="C:vacuolar membrane"/>
    <property type="evidence" value="ECO:0007669"/>
    <property type="project" value="UniProtKB-SubCell"/>
</dbReference>
<accession>A0A8H7AUD4</accession>
<dbReference type="InterPro" id="IPR034556">
    <property type="entry name" value="tRNA_wybutosine-synthase"/>
</dbReference>
<dbReference type="InterPro" id="IPR036388">
    <property type="entry name" value="WH-like_DNA-bd_sf"/>
</dbReference>
<feature type="region of interest" description="Disordered" evidence="13">
    <location>
        <begin position="894"/>
        <end position="995"/>
    </location>
</feature>
<dbReference type="Proteomes" id="UP000596902">
    <property type="component" value="Unassembled WGS sequence"/>
</dbReference>
<dbReference type="GO" id="GO:0051539">
    <property type="term" value="F:4 iron, 4 sulfur cluster binding"/>
    <property type="evidence" value="ECO:0007669"/>
    <property type="project" value="InterPro"/>
</dbReference>
<proteinExistence type="inferred from homology"/>
<dbReference type="SUPFAM" id="SSF102114">
    <property type="entry name" value="Radical SAM enzymes"/>
    <property type="match status" value="1"/>
</dbReference>
<dbReference type="InterPro" id="IPR013785">
    <property type="entry name" value="Aldolase_TIM"/>
</dbReference>
<dbReference type="Gene3D" id="3.40.50.360">
    <property type="match status" value="1"/>
</dbReference>
<feature type="domain" description="DEP" evidence="14">
    <location>
        <begin position="1356"/>
        <end position="1431"/>
    </location>
</feature>
<comment type="caution">
    <text evidence="17">The sequence shown here is derived from an EMBL/GenBank/DDBJ whole genome shotgun (WGS) entry which is preliminary data.</text>
</comment>
<dbReference type="GO" id="GO:1990130">
    <property type="term" value="C:GATOR1 complex"/>
    <property type="evidence" value="ECO:0007669"/>
    <property type="project" value="TreeGrafter"/>
</dbReference>
<organism evidence="17 18">
    <name type="scientific">Alternaria burnsii</name>
    <dbReference type="NCBI Taxonomy" id="1187904"/>
    <lineage>
        <taxon>Eukaryota</taxon>
        <taxon>Fungi</taxon>
        <taxon>Dikarya</taxon>
        <taxon>Ascomycota</taxon>
        <taxon>Pezizomycotina</taxon>
        <taxon>Dothideomycetes</taxon>
        <taxon>Pleosporomycetidae</taxon>
        <taxon>Pleosporales</taxon>
        <taxon>Pleosporineae</taxon>
        <taxon>Pleosporaceae</taxon>
        <taxon>Alternaria</taxon>
        <taxon>Alternaria sect. Alternaria</taxon>
    </lineage>
</organism>
<dbReference type="Gene3D" id="3.20.20.70">
    <property type="entry name" value="Aldolase class I"/>
    <property type="match status" value="1"/>
</dbReference>
<dbReference type="InterPro" id="IPR013917">
    <property type="entry name" value="tRNA_wybutosine-synth"/>
</dbReference>
<dbReference type="GO" id="GO:0102521">
    <property type="term" value="F:tRNA-4-demethylwyosine synthase activity"/>
    <property type="evidence" value="ECO:0007669"/>
    <property type="project" value="UniProtKB-EC"/>
</dbReference>
<dbReference type="GeneID" id="62208483"/>
<dbReference type="EC" id="4.1.3.44" evidence="5"/>
<dbReference type="InterPro" id="IPR008254">
    <property type="entry name" value="Flavodoxin/NO_synth"/>
</dbReference>
<feature type="compositionally biased region" description="Low complexity" evidence="13">
    <location>
        <begin position="696"/>
        <end position="713"/>
    </location>
</feature>
<dbReference type="InterPro" id="IPR007197">
    <property type="entry name" value="rSAM"/>
</dbReference>
<feature type="region of interest" description="Disordered" evidence="13">
    <location>
        <begin position="690"/>
        <end position="843"/>
    </location>
</feature>
<feature type="compositionally biased region" description="Polar residues" evidence="13">
    <location>
        <begin position="743"/>
        <end position="753"/>
    </location>
</feature>
<protein>
    <recommendedName>
        <fullName evidence="6">Vacuolar membrane-associated protein IML1</fullName>
        <ecNumber evidence="5">4.1.3.44</ecNumber>
    </recommendedName>
    <alternativeName>
        <fullName evidence="7">Vacuolar membrane-associated protein iml1</fullName>
    </alternativeName>
</protein>
<comment type="similarity">
    <text evidence="4">Belongs to the TYW1 family.</text>
</comment>
<evidence type="ECO:0000256" key="1">
    <source>
        <dbReference type="ARBA" id="ARBA00004148"/>
    </source>
</evidence>
<comment type="pathway">
    <text evidence="2">tRNA modification; wybutosine-tRNA(Phe) biosynthesis.</text>
</comment>
<dbReference type="InterPro" id="IPR036390">
    <property type="entry name" value="WH_DNA-bd_sf"/>
</dbReference>
<dbReference type="SFLD" id="SFLDF00284">
    <property type="entry name" value="tRNA_wybutosine-synthesizing"/>
    <property type="match status" value="1"/>
</dbReference>
<evidence type="ECO:0000313" key="17">
    <source>
        <dbReference type="EMBL" id="KAF7671736.1"/>
    </source>
</evidence>
<feature type="region of interest" description="Disordered" evidence="13">
    <location>
        <begin position="2251"/>
        <end position="2277"/>
    </location>
</feature>
<evidence type="ECO:0000259" key="16">
    <source>
        <dbReference type="PROSITE" id="PS51918"/>
    </source>
</evidence>
<dbReference type="PROSITE" id="PS51918">
    <property type="entry name" value="RADICAL_SAM"/>
    <property type="match status" value="1"/>
</dbReference>
<keyword evidence="18" id="KW-1185">Reference proteome</keyword>
<evidence type="ECO:0000256" key="10">
    <source>
        <dbReference type="ARBA" id="ARBA00023004"/>
    </source>
</evidence>
<dbReference type="RefSeq" id="XP_038782101.1">
    <property type="nucleotide sequence ID" value="XM_038935305.1"/>
</dbReference>
<dbReference type="InterPro" id="IPR029039">
    <property type="entry name" value="Flavoprotein-like_sf"/>
</dbReference>
<dbReference type="Pfam" id="PF08608">
    <property type="entry name" value="Wyosine_form"/>
    <property type="match status" value="1"/>
</dbReference>
<evidence type="ECO:0000256" key="12">
    <source>
        <dbReference type="ARBA" id="ARBA00049466"/>
    </source>
</evidence>
<dbReference type="SUPFAM" id="SSF52218">
    <property type="entry name" value="Flavoproteins"/>
    <property type="match status" value="1"/>
</dbReference>
<keyword evidence="11" id="KW-0411">Iron-sulfur</keyword>
<feature type="domain" description="Radical SAM core" evidence="16">
    <location>
        <begin position="2367"/>
        <end position="2616"/>
    </location>
</feature>
<dbReference type="SFLD" id="SFLDG01071">
    <property type="entry name" value="tRNA_wybutosine-synthesizing"/>
    <property type="match status" value="1"/>
</dbReference>
<feature type="region of interest" description="Disordered" evidence="13">
    <location>
        <begin position="1905"/>
        <end position="1931"/>
    </location>
</feature>
<dbReference type="GO" id="GO:1904262">
    <property type="term" value="P:negative regulation of TORC1 signaling"/>
    <property type="evidence" value="ECO:0007669"/>
    <property type="project" value="TreeGrafter"/>
</dbReference>
<comment type="catalytic activity">
    <reaction evidence="12">
        <text>N(1)-methylguanosine(37) in tRNA(Phe) + pyruvate + S-adenosyl-L-methionine = 4-demethylwyosine(37) in tRNA(Phe) + 5'-deoxyadenosine + L-methionine + CO2 + H2O</text>
        <dbReference type="Rhea" id="RHEA:36347"/>
        <dbReference type="Rhea" id="RHEA-COMP:10164"/>
        <dbReference type="Rhea" id="RHEA-COMP:10165"/>
        <dbReference type="ChEBI" id="CHEBI:15361"/>
        <dbReference type="ChEBI" id="CHEBI:15377"/>
        <dbReference type="ChEBI" id="CHEBI:16526"/>
        <dbReference type="ChEBI" id="CHEBI:17319"/>
        <dbReference type="ChEBI" id="CHEBI:57844"/>
        <dbReference type="ChEBI" id="CHEBI:59789"/>
        <dbReference type="ChEBI" id="CHEBI:64315"/>
        <dbReference type="ChEBI" id="CHEBI:73542"/>
        <dbReference type="EC" id="4.1.3.44"/>
    </reaction>
</comment>
<dbReference type="Pfam" id="PF00610">
    <property type="entry name" value="DEP"/>
    <property type="match status" value="1"/>
</dbReference>
<evidence type="ECO:0000256" key="4">
    <source>
        <dbReference type="ARBA" id="ARBA00010115"/>
    </source>
</evidence>
<dbReference type="SUPFAM" id="SSF46785">
    <property type="entry name" value="Winged helix' DNA-binding domain"/>
    <property type="match status" value="1"/>
</dbReference>
<evidence type="ECO:0000256" key="8">
    <source>
        <dbReference type="ARBA" id="ARBA00022691"/>
    </source>
</evidence>
<name>A0A8H7AUD4_9PLEO</name>
<keyword evidence="9" id="KW-0479">Metal-binding</keyword>
<feature type="compositionally biased region" description="Low complexity" evidence="13">
    <location>
        <begin position="625"/>
        <end position="635"/>
    </location>
</feature>
<evidence type="ECO:0000256" key="13">
    <source>
        <dbReference type="SAM" id="MobiDB-lite"/>
    </source>
</evidence>